<evidence type="ECO:0000313" key="3">
    <source>
        <dbReference type="EMBL" id="BDU72639.1"/>
    </source>
</evidence>
<feature type="chain" id="PRO_5041392910" evidence="2">
    <location>
        <begin position="26"/>
        <end position="90"/>
    </location>
</feature>
<evidence type="ECO:0000256" key="2">
    <source>
        <dbReference type="SAM" id="SignalP"/>
    </source>
</evidence>
<dbReference type="AlphaFoldDB" id="A0AA48GK29"/>
<feature type="region of interest" description="Disordered" evidence="1">
    <location>
        <begin position="67"/>
        <end position="90"/>
    </location>
</feature>
<name>A0AA48GK29_9BACT</name>
<gene>
    <name evidence="3" type="ORF">METEAL_18130</name>
</gene>
<evidence type="ECO:0000256" key="1">
    <source>
        <dbReference type="SAM" id="MobiDB-lite"/>
    </source>
</evidence>
<dbReference type="RefSeq" id="WP_316415551.1">
    <property type="nucleotide sequence ID" value="NZ_AP027080.1"/>
</dbReference>
<keyword evidence="2" id="KW-0732">Signal</keyword>
<sequence length="90" mass="9277">MPVPAWPRACSLAVILALSHAPAAALPPKPAEPGGTRILGGVFVPTGPWRIFANLAGFRAMQPVPMGPGNAVPLVQPRIPPPPGSPRPPR</sequence>
<reference evidence="4" key="1">
    <citation type="journal article" date="2023" name="Int. J. Syst. Evol. Microbiol.">
        <title>Mesoterricola silvestris gen. nov., sp. nov., Mesoterricola sediminis sp. nov., Geothrix oryzae sp. nov., Geothrix edaphica sp. nov., Geothrix rubra sp. nov., and Geothrix limicola sp. nov., six novel members of Acidobacteriota isolated from soils.</title>
        <authorList>
            <person name="Itoh H."/>
            <person name="Sugisawa Y."/>
            <person name="Mise K."/>
            <person name="Xu Z."/>
            <person name="Kuniyasu M."/>
            <person name="Ushijima N."/>
            <person name="Kawano K."/>
            <person name="Kobayashi E."/>
            <person name="Shiratori Y."/>
            <person name="Masuda Y."/>
            <person name="Senoo K."/>
        </authorList>
    </citation>
    <scope>NUCLEOTIDE SEQUENCE [LARGE SCALE GENOMIC DNA]</scope>
    <source>
        <strain evidence="4">W79</strain>
    </source>
</reference>
<dbReference type="KEGG" id="msil:METEAL_18130"/>
<dbReference type="Proteomes" id="UP001238179">
    <property type="component" value="Chromosome"/>
</dbReference>
<evidence type="ECO:0000313" key="4">
    <source>
        <dbReference type="Proteomes" id="UP001238179"/>
    </source>
</evidence>
<dbReference type="EMBL" id="AP027080">
    <property type="protein sequence ID" value="BDU72639.1"/>
    <property type="molecule type" value="Genomic_DNA"/>
</dbReference>
<feature type="compositionally biased region" description="Pro residues" evidence="1">
    <location>
        <begin position="78"/>
        <end position="90"/>
    </location>
</feature>
<accession>A0AA48GK29</accession>
<protein>
    <submittedName>
        <fullName evidence="3">Uncharacterized protein</fullName>
    </submittedName>
</protein>
<proteinExistence type="predicted"/>
<organism evidence="3 4">
    <name type="scientific">Mesoterricola silvestris</name>
    <dbReference type="NCBI Taxonomy" id="2927979"/>
    <lineage>
        <taxon>Bacteria</taxon>
        <taxon>Pseudomonadati</taxon>
        <taxon>Acidobacteriota</taxon>
        <taxon>Holophagae</taxon>
        <taxon>Holophagales</taxon>
        <taxon>Holophagaceae</taxon>
        <taxon>Mesoterricola</taxon>
    </lineage>
</organism>
<keyword evidence="4" id="KW-1185">Reference proteome</keyword>
<feature type="signal peptide" evidence="2">
    <location>
        <begin position="1"/>
        <end position="25"/>
    </location>
</feature>